<comment type="caution">
    <text evidence="1">The sequence shown here is derived from an EMBL/GenBank/DDBJ whole genome shotgun (WGS) entry which is preliminary data.</text>
</comment>
<protein>
    <submittedName>
        <fullName evidence="1">Uncharacterized protein</fullName>
    </submittedName>
</protein>
<accession>A0A3D3R1J0</accession>
<dbReference type="AlphaFoldDB" id="A0A3D3R1J0"/>
<name>A0A3D3R1J0_9PLAN</name>
<evidence type="ECO:0000313" key="1">
    <source>
        <dbReference type="EMBL" id="HCO21952.1"/>
    </source>
</evidence>
<dbReference type="Proteomes" id="UP000263642">
    <property type="component" value="Unassembled WGS sequence"/>
</dbReference>
<sequence>MALHEQDREDLMREATALFPRAEFQVEQVNERLFWGQKKNGHFSFYFGSDPVYQFDQNAFLRRAFINGTLYRTQGNTLARLTRVHNSTESVLQRYDLTETELATCLQAMTQHFQELELVWLDPQKIQMIQSLADCSDLELQHQIYKQIRLVLQHSEQLAPRIRGKR</sequence>
<evidence type="ECO:0000313" key="2">
    <source>
        <dbReference type="Proteomes" id="UP000263642"/>
    </source>
</evidence>
<reference evidence="1 2" key="1">
    <citation type="journal article" date="2018" name="Nat. Biotechnol.">
        <title>A standardized bacterial taxonomy based on genome phylogeny substantially revises the tree of life.</title>
        <authorList>
            <person name="Parks D.H."/>
            <person name="Chuvochina M."/>
            <person name="Waite D.W."/>
            <person name="Rinke C."/>
            <person name="Skarshewski A."/>
            <person name="Chaumeil P.A."/>
            <person name="Hugenholtz P."/>
        </authorList>
    </citation>
    <scope>NUCLEOTIDE SEQUENCE [LARGE SCALE GENOMIC DNA]</scope>
    <source>
        <strain evidence="1">UBA9375</strain>
    </source>
</reference>
<proteinExistence type="predicted"/>
<gene>
    <name evidence="1" type="ORF">DIT97_02335</name>
</gene>
<organism evidence="1 2">
    <name type="scientific">Gimesia maris</name>
    <dbReference type="NCBI Taxonomy" id="122"/>
    <lineage>
        <taxon>Bacteria</taxon>
        <taxon>Pseudomonadati</taxon>
        <taxon>Planctomycetota</taxon>
        <taxon>Planctomycetia</taxon>
        <taxon>Planctomycetales</taxon>
        <taxon>Planctomycetaceae</taxon>
        <taxon>Gimesia</taxon>
    </lineage>
</organism>
<dbReference type="EMBL" id="DQAY01000019">
    <property type="protein sequence ID" value="HCO21952.1"/>
    <property type="molecule type" value="Genomic_DNA"/>
</dbReference>